<gene>
    <name evidence="3" type="ORF">DA73_0225550</name>
    <name evidence="2" type="ORF">DA73_0400002775</name>
</gene>
<dbReference type="Pfam" id="PF00535">
    <property type="entry name" value="Glycos_transf_2"/>
    <property type="match status" value="1"/>
</dbReference>
<dbReference type="AlphaFoldDB" id="A0A0C1N4X3"/>
<dbReference type="SUPFAM" id="SSF53448">
    <property type="entry name" value="Nucleotide-diphospho-sugar transferases"/>
    <property type="match status" value="1"/>
</dbReference>
<dbReference type="RefSeq" id="WP_038076361.1">
    <property type="nucleotide sequence ID" value="NZ_JHEG04000001.1"/>
</dbReference>
<feature type="domain" description="Glycosyltransferase 2-like" evidence="1">
    <location>
        <begin position="13"/>
        <end position="170"/>
    </location>
</feature>
<dbReference type="CDD" id="cd00761">
    <property type="entry name" value="Glyco_tranf_GTA_type"/>
    <property type="match status" value="1"/>
</dbReference>
<reference evidence="3" key="1">
    <citation type="journal article" date="2015" name="Genome Announc.">
        <title>Draft Genome Sequence of Tolypothrix boutellei Strain VB521301.</title>
        <authorList>
            <person name="Chandrababunaidu M.M."/>
            <person name="Singh D."/>
            <person name="Sen D."/>
            <person name="Bhan S."/>
            <person name="Das S."/>
            <person name="Gupta A."/>
            <person name="Adhikary S.P."/>
            <person name="Tripathy S."/>
        </authorList>
    </citation>
    <scope>NUCLEOTIDE SEQUENCE</scope>
    <source>
        <strain evidence="3">VB521301</strain>
    </source>
</reference>
<dbReference type="EMBL" id="JHEG04000001">
    <property type="protein sequence ID" value="KAF3884510.1"/>
    <property type="molecule type" value="Genomic_DNA"/>
</dbReference>
<dbReference type="PANTHER" id="PTHR22916">
    <property type="entry name" value="GLYCOSYLTRANSFERASE"/>
    <property type="match status" value="1"/>
</dbReference>
<dbReference type="Gene3D" id="3.90.550.10">
    <property type="entry name" value="Spore Coat Polysaccharide Biosynthesis Protein SpsA, Chain A"/>
    <property type="match status" value="1"/>
</dbReference>
<dbReference type="OrthoDB" id="396512at2"/>
<evidence type="ECO:0000313" key="2">
    <source>
        <dbReference type="EMBL" id="KAF3884510.1"/>
    </source>
</evidence>
<comment type="caution">
    <text evidence="3">The sequence shown here is derived from an EMBL/GenBank/DDBJ whole genome shotgun (WGS) entry which is preliminary data.</text>
</comment>
<dbReference type="STRING" id="1479485.DA73_0225550"/>
<dbReference type="InterPro" id="IPR001173">
    <property type="entry name" value="Glyco_trans_2-like"/>
</dbReference>
<sequence length="324" mass="37238">MNGSRKSPEPLVSIITPTYNRPDYLKAALSSAVKQTYRNIEIIVSDNCSPENPQPIVESFNDDRIRFYRNSTNLGMFANTMNAFKKARGKYVASLLDDDMWEENFLEKLVPPLEAHPNLALAFCDHYMMDANGEIDSALTEHCSELFKRAYLSEGIFQPFHKLGLIDRAVSTATAALIRRDVVDWKSIPSEVGGSWDLYVNYLCCRNGLGAYYCPEKLTRYRVHEQTDTMMSGSRNSQAKIRKAQADLFCYEKFIEDERLKEFRPYFLQQWGYVSTTLGIGLMRSKQIKEARPYFWRSLRQSLSFRTMVALLLSFGPPKIAAKF</sequence>
<keyword evidence="3" id="KW-0808">Transferase</keyword>
<proteinExistence type="predicted"/>
<protein>
    <submittedName>
        <fullName evidence="3">Glycosyl transferase</fullName>
    </submittedName>
    <submittedName>
        <fullName evidence="2">Glycosyltransferase family 2 protein</fullName>
    </submittedName>
</protein>
<dbReference type="EMBL" id="JHEG02000054">
    <property type="protein sequence ID" value="KIE09692.1"/>
    <property type="molecule type" value="Genomic_DNA"/>
</dbReference>
<dbReference type="InterPro" id="IPR029044">
    <property type="entry name" value="Nucleotide-diphossugar_trans"/>
</dbReference>
<dbReference type="PANTHER" id="PTHR22916:SF3">
    <property type="entry name" value="UDP-GLCNAC:BETAGAL BETA-1,3-N-ACETYLGLUCOSAMINYLTRANSFERASE-LIKE PROTEIN 1"/>
    <property type="match status" value="1"/>
</dbReference>
<evidence type="ECO:0000313" key="4">
    <source>
        <dbReference type="Proteomes" id="UP000029738"/>
    </source>
</evidence>
<accession>A0A0C1N4X3</accession>
<organism evidence="3">
    <name type="scientific">Tolypothrix bouteillei VB521301</name>
    <dbReference type="NCBI Taxonomy" id="1479485"/>
    <lineage>
        <taxon>Bacteria</taxon>
        <taxon>Bacillati</taxon>
        <taxon>Cyanobacteriota</taxon>
        <taxon>Cyanophyceae</taxon>
        <taxon>Nostocales</taxon>
        <taxon>Tolypothrichaceae</taxon>
        <taxon>Tolypothrix</taxon>
    </lineage>
</organism>
<keyword evidence="4" id="KW-1185">Reference proteome</keyword>
<reference evidence="2" key="2">
    <citation type="submission" date="2019-11" db="EMBL/GenBank/DDBJ databases">
        <title>Improved Assembly of Tolypothrix boutellei genome.</title>
        <authorList>
            <person name="Sarangi A.N."/>
            <person name="Mukherjee M."/>
            <person name="Ghosh S."/>
            <person name="Singh D."/>
            <person name="Das A."/>
            <person name="Kant S."/>
            <person name="Prusty A."/>
            <person name="Tripathy S."/>
        </authorList>
    </citation>
    <scope>NUCLEOTIDE SEQUENCE</scope>
    <source>
        <strain evidence="2">VB521301</strain>
    </source>
</reference>
<evidence type="ECO:0000259" key="1">
    <source>
        <dbReference type="Pfam" id="PF00535"/>
    </source>
</evidence>
<dbReference type="Proteomes" id="UP000029738">
    <property type="component" value="Unassembled WGS sequence"/>
</dbReference>
<evidence type="ECO:0000313" key="3">
    <source>
        <dbReference type="EMBL" id="KIE09692.1"/>
    </source>
</evidence>
<dbReference type="GO" id="GO:0016758">
    <property type="term" value="F:hexosyltransferase activity"/>
    <property type="evidence" value="ECO:0007669"/>
    <property type="project" value="UniProtKB-ARBA"/>
</dbReference>
<name>A0A0C1N4X3_9CYAN</name>